<sequence>MQQNAPSHASRRAFLAGAAATPLLAAAPVRAASETASEKEKTLEPLGICFEGWPYPGPVKFLALDHGEPTRMAYMDFPAAVGFAKNRAVLLLHGKNFDSSYWTETIAFLRRAGFRVIVPDQIGFNKSSKPIRTYSFADLVANTLALADFLGLRTFDLIGHSTGGMLAVHLAAKHPARVNKLILEDPIGMVDYRDHIAPQTVATLEQAEAATDEAGYRAFVARYFVKLPAARYEPFVTARLRLALSGDYPRYLRVVALTYLMIYNEPARRLFATLKPKTLLMAGDQDQSTPLIGYATPDARKKIPPLFQAARDMAKAHPALRHVEFAGVGHVPHLEAPEDFEREVLAFLS</sequence>
<dbReference type="GO" id="GO:0003824">
    <property type="term" value="F:catalytic activity"/>
    <property type="evidence" value="ECO:0007669"/>
    <property type="project" value="InterPro"/>
</dbReference>
<dbReference type="PRINTS" id="PR00111">
    <property type="entry name" value="ABHYDROLASE"/>
</dbReference>
<dbReference type="InterPro" id="IPR029058">
    <property type="entry name" value="AB_hydrolase_fold"/>
</dbReference>
<organism evidence="2 3">
    <name type="scientific">Rhodoblastus sphagnicola</name>
    <dbReference type="NCBI Taxonomy" id="333368"/>
    <lineage>
        <taxon>Bacteria</taxon>
        <taxon>Pseudomonadati</taxon>
        <taxon>Pseudomonadota</taxon>
        <taxon>Alphaproteobacteria</taxon>
        <taxon>Hyphomicrobiales</taxon>
        <taxon>Rhodoblastaceae</taxon>
        <taxon>Rhodoblastus</taxon>
    </lineage>
</organism>
<dbReference type="InterPro" id="IPR000073">
    <property type="entry name" value="AB_hydrolase_1"/>
</dbReference>
<dbReference type="PRINTS" id="PR00412">
    <property type="entry name" value="EPOXHYDRLASE"/>
</dbReference>
<evidence type="ECO:0000313" key="3">
    <source>
        <dbReference type="Proteomes" id="UP000239089"/>
    </source>
</evidence>
<dbReference type="Pfam" id="PF00561">
    <property type="entry name" value="Abhydrolase_1"/>
    <property type="match status" value="1"/>
</dbReference>
<evidence type="ECO:0000259" key="1">
    <source>
        <dbReference type="Pfam" id="PF00561"/>
    </source>
</evidence>
<dbReference type="InterPro" id="IPR006311">
    <property type="entry name" value="TAT_signal"/>
</dbReference>
<proteinExistence type="predicted"/>
<evidence type="ECO:0000313" key="2">
    <source>
        <dbReference type="EMBL" id="PPQ33536.1"/>
    </source>
</evidence>
<dbReference type="Proteomes" id="UP000239089">
    <property type="component" value="Unassembled WGS sequence"/>
</dbReference>
<dbReference type="PANTHER" id="PTHR43798">
    <property type="entry name" value="MONOACYLGLYCEROL LIPASE"/>
    <property type="match status" value="1"/>
</dbReference>
<gene>
    <name evidence="2" type="ORF">CCR94_01400</name>
</gene>
<dbReference type="OrthoDB" id="9804723at2"/>
<dbReference type="AlphaFoldDB" id="A0A2S6NFZ6"/>
<dbReference type="InterPro" id="IPR050266">
    <property type="entry name" value="AB_hydrolase_sf"/>
</dbReference>
<keyword evidence="3" id="KW-1185">Reference proteome</keyword>
<dbReference type="PROSITE" id="PS51318">
    <property type="entry name" value="TAT"/>
    <property type="match status" value="1"/>
</dbReference>
<accession>A0A2S6NFZ6</accession>
<dbReference type="EMBL" id="NHSJ01000018">
    <property type="protein sequence ID" value="PPQ33536.1"/>
    <property type="molecule type" value="Genomic_DNA"/>
</dbReference>
<dbReference type="SUPFAM" id="SSF53474">
    <property type="entry name" value="alpha/beta-Hydrolases"/>
    <property type="match status" value="1"/>
</dbReference>
<reference evidence="2 3" key="1">
    <citation type="journal article" date="2018" name="Arch. Microbiol.">
        <title>New insights into the metabolic potential of the phototrophic purple bacterium Rhodopila globiformis DSM 161(T) from its draft genome sequence and evidence for a vanadium-dependent nitrogenase.</title>
        <authorList>
            <person name="Imhoff J.F."/>
            <person name="Rahn T."/>
            <person name="Kunzel S."/>
            <person name="Neulinger S.C."/>
        </authorList>
    </citation>
    <scope>NUCLEOTIDE SEQUENCE [LARGE SCALE GENOMIC DNA]</scope>
    <source>
        <strain evidence="2 3">DSM 16996</strain>
    </source>
</reference>
<dbReference type="InterPro" id="IPR000639">
    <property type="entry name" value="Epox_hydrolase-like"/>
</dbReference>
<feature type="domain" description="AB hydrolase-1" evidence="1">
    <location>
        <begin position="88"/>
        <end position="337"/>
    </location>
</feature>
<name>A0A2S6NFZ6_9HYPH</name>
<dbReference type="RefSeq" id="WP_104506100.1">
    <property type="nucleotide sequence ID" value="NZ_JACIGC010000014.1"/>
</dbReference>
<comment type="caution">
    <text evidence="2">The sequence shown here is derived from an EMBL/GenBank/DDBJ whole genome shotgun (WGS) entry which is preliminary data.</text>
</comment>
<protein>
    <recommendedName>
        <fullName evidence="1">AB hydrolase-1 domain-containing protein</fullName>
    </recommendedName>
</protein>
<dbReference type="Gene3D" id="3.40.50.1820">
    <property type="entry name" value="alpha/beta hydrolase"/>
    <property type="match status" value="1"/>
</dbReference>